<accession>A0A5S9ITM6</accession>
<dbReference type="KEGG" id="uam:UABAM_04801"/>
<dbReference type="RefSeq" id="WP_173013533.1">
    <property type="nucleotide sequence ID" value="NZ_AP019860.1"/>
</dbReference>
<dbReference type="Pfam" id="PF16144">
    <property type="entry name" value="DUF4852"/>
    <property type="match status" value="1"/>
</dbReference>
<dbReference type="EMBL" id="AP019860">
    <property type="protein sequence ID" value="BBM86415.1"/>
    <property type="molecule type" value="Genomic_DNA"/>
</dbReference>
<evidence type="ECO:0000313" key="1">
    <source>
        <dbReference type="EMBL" id="BBM86415.1"/>
    </source>
</evidence>
<reference evidence="1 2" key="1">
    <citation type="submission" date="2019-08" db="EMBL/GenBank/DDBJ databases">
        <title>Complete genome sequence of Candidatus Uab amorphum.</title>
        <authorList>
            <person name="Shiratori T."/>
            <person name="Suzuki S."/>
            <person name="Kakizawa Y."/>
            <person name="Ishida K."/>
        </authorList>
    </citation>
    <scope>NUCLEOTIDE SEQUENCE [LARGE SCALE GENOMIC DNA]</scope>
    <source>
        <strain evidence="1 2">SRT547</strain>
    </source>
</reference>
<sequence length="234" mass="27522">MRKCLWVKSVVVLTMLTFLYSEEDLTKRKFTVAFLSLQKRDVAKIQDELFEFLSNKQYLRYRYAAKKIYEKKRQKFISKLQKSIGNWKKTNYKITLTGNFGEYNFKKQRFRIQNIIAVGGEQKLSAPILLYRSTNSLKIPAIVFTNTKKFRSFFVPLETAKQLYDSRKYEQPMNRNVQIDIYATLNGFRSGKISAVEFTISRLEVFDEEKNLLSIVKPKAVADSKSKSKLKKEK</sequence>
<organism evidence="1 2">
    <name type="scientific">Uabimicrobium amorphum</name>
    <dbReference type="NCBI Taxonomy" id="2596890"/>
    <lineage>
        <taxon>Bacteria</taxon>
        <taxon>Pseudomonadati</taxon>
        <taxon>Planctomycetota</taxon>
        <taxon>Candidatus Uabimicrobiia</taxon>
        <taxon>Candidatus Uabimicrobiales</taxon>
        <taxon>Candidatus Uabimicrobiaceae</taxon>
        <taxon>Candidatus Uabimicrobium</taxon>
    </lineage>
</organism>
<gene>
    <name evidence="1" type="ORF">UABAM_04801</name>
</gene>
<name>A0A5S9ITM6_UABAM</name>
<protein>
    <submittedName>
        <fullName evidence="1">Uncharacterized protein</fullName>
    </submittedName>
</protein>
<keyword evidence="2" id="KW-1185">Reference proteome</keyword>
<evidence type="ECO:0000313" key="2">
    <source>
        <dbReference type="Proteomes" id="UP000326354"/>
    </source>
</evidence>
<dbReference type="AlphaFoldDB" id="A0A5S9ITM6"/>
<proteinExistence type="predicted"/>
<dbReference type="InterPro" id="IPR032325">
    <property type="entry name" value="DUF4852"/>
</dbReference>
<dbReference type="Proteomes" id="UP000326354">
    <property type="component" value="Chromosome"/>
</dbReference>